<protein>
    <recommendedName>
        <fullName evidence="1">VOC domain-containing protein</fullName>
    </recommendedName>
</protein>
<dbReference type="InterPro" id="IPR052164">
    <property type="entry name" value="Anthracycline_SecMetBiosynth"/>
</dbReference>
<dbReference type="InterPro" id="IPR029068">
    <property type="entry name" value="Glyas_Bleomycin-R_OHBP_Dase"/>
</dbReference>
<dbReference type="Gene3D" id="3.10.180.10">
    <property type="entry name" value="2,3-Dihydroxybiphenyl 1,2-Dioxygenase, domain 1"/>
    <property type="match status" value="2"/>
</dbReference>
<dbReference type="PANTHER" id="PTHR33993:SF10">
    <property type="entry name" value="CONSERVED PROTEIN"/>
    <property type="match status" value="1"/>
</dbReference>
<dbReference type="PROSITE" id="PS51819">
    <property type="entry name" value="VOC"/>
    <property type="match status" value="2"/>
</dbReference>
<evidence type="ECO:0000313" key="3">
    <source>
        <dbReference type="Proteomes" id="UP000292564"/>
    </source>
</evidence>
<dbReference type="Pfam" id="PF18029">
    <property type="entry name" value="Glyoxalase_6"/>
    <property type="match status" value="2"/>
</dbReference>
<dbReference type="RefSeq" id="WP_242624681.1">
    <property type="nucleotide sequence ID" value="NZ_SHKY01000001.1"/>
</dbReference>
<organism evidence="2 3">
    <name type="scientific">Krasilnikovia cinnamomea</name>
    <dbReference type="NCBI Taxonomy" id="349313"/>
    <lineage>
        <taxon>Bacteria</taxon>
        <taxon>Bacillati</taxon>
        <taxon>Actinomycetota</taxon>
        <taxon>Actinomycetes</taxon>
        <taxon>Micromonosporales</taxon>
        <taxon>Micromonosporaceae</taxon>
        <taxon>Krasilnikovia</taxon>
    </lineage>
</organism>
<evidence type="ECO:0000313" key="2">
    <source>
        <dbReference type="EMBL" id="RZU49047.1"/>
    </source>
</evidence>
<dbReference type="Proteomes" id="UP000292564">
    <property type="component" value="Unassembled WGS sequence"/>
</dbReference>
<evidence type="ECO:0000259" key="1">
    <source>
        <dbReference type="PROSITE" id="PS51819"/>
    </source>
</evidence>
<comment type="caution">
    <text evidence="2">The sequence shown here is derived from an EMBL/GenBank/DDBJ whole genome shotgun (WGS) entry which is preliminary data.</text>
</comment>
<sequence length="260" mass="27368">MRIRGFAPASPCWVELASADPARAADFYAALFGWEPAGHRFRLDGRVVAGLTRAGADRPAGWLAYLNEPDLDAALDRVLRAGGHCVSAPAAAHGGWSTIVADAEGATLGLWQAGDFAGIEVGGEPGAMTWPELLTHDAQTALDFYGRAFGWLLRDEPGSARTRGEWLTRGHDAIAGLAPGDGWTRWRSAFQVADCARAIERCQALGGRVVAGPVQMGVGRYAELVDPWGSRFAVAAPVGVPVELGMSFGSPTGVELTFPG</sequence>
<dbReference type="InterPro" id="IPR037523">
    <property type="entry name" value="VOC_core"/>
</dbReference>
<dbReference type="PANTHER" id="PTHR33993">
    <property type="entry name" value="GLYOXALASE-RELATED"/>
    <property type="match status" value="1"/>
</dbReference>
<keyword evidence="3" id="KW-1185">Reference proteome</keyword>
<name>A0A4Q7ZED3_9ACTN</name>
<reference evidence="2 3" key="1">
    <citation type="submission" date="2019-02" db="EMBL/GenBank/DDBJ databases">
        <title>Sequencing the genomes of 1000 actinobacteria strains.</title>
        <authorList>
            <person name="Klenk H.-P."/>
        </authorList>
    </citation>
    <scope>NUCLEOTIDE SEQUENCE [LARGE SCALE GENOMIC DNA]</scope>
    <source>
        <strain evidence="2 3">DSM 45162</strain>
    </source>
</reference>
<gene>
    <name evidence="2" type="ORF">EV385_0781</name>
</gene>
<dbReference type="SUPFAM" id="SSF54593">
    <property type="entry name" value="Glyoxalase/Bleomycin resistance protein/Dihydroxybiphenyl dioxygenase"/>
    <property type="match status" value="2"/>
</dbReference>
<proteinExistence type="predicted"/>
<dbReference type="InterPro" id="IPR041581">
    <property type="entry name" value="Glyoxalase_6"/>
</dbReference>
<dbReference type="EMBL" id="SHKY01000001">
    <property type="protein sequence ID" value="RZU49047.1"/>
    <property type="molecule type" value="Genomic_DNA"/>
</dbReference>
<dbReference type="CDD" id="cd07247">
    <property type="entry name" value="SgaA_N_like"/>
    <property type="match status" value="1"/>
</dbReference>
<feature type="domain" description="VOC" evidence="1">
    <location>
        <begin position="10"/>
        <end position="113"/>
    </location>
</feature>
<feature type="domain" description="VOC" evidence="1">
    <location>
        <begin position="127"/>
        <end position="237"/>
    </location>
</feature>
<dbReference type="AlphaFoldDB" id="A0A4Q7ZED3"/>
<accession>A0A4Q7ZED3</accession>